<feature type="compositionally biased region" description="Polar residues" evidence="1">
    <location>
        <begin position="69"/>
        <end position="82"/>
    </location>
</feature>
<feature type="signal peptide" evidence="2">
    <location>
        <begin position="1"/>
        <end position="25"/>
    </location>
</feature>
<organism evidence="3 4">
    <name type="scientific">Austropuccinia psidii MF-1</name>
    <dbReference type="NCBI Taxonomy" id="1389203"/>
    <lineage>
        <taxon>Eukaryota</taxon>
        <taxon>Fungi</taxon>
        <taxon>Dikarya</taxon>
        <taxon>Basidiomycota</taxon>
        <taxon>Pucciniomycotina</taxon>
        <taxon>Pucciniomycetes</taxon>
        <taxon>Pucciniales</taxon>
        <taxon>Sphaerophragmiaceae</taxon>
        <taxon>Austropuccinia</taxon>
    </lineage>
</organism>
<proteinExistence type="predicted"/>
<reference evidence="3" key="1">
    <citation type="submission" date="2021-03" db="EMBL/GenBank/DDBJ databases">
        <title>Draft genome sequence of rust myrtle Austropuccinia psidii MF-1, a brazilian biotype.</title>
        <authorList>
            <person name="Quecine M.C."/>
            <person name="Pachon D.M.R."/>
            <person name="Bonatelli M.L."/>
            <person name="Correr F.H."/>
            <person name="Franceschini L.M."/>
            <person name="Leite T.F."/>
            <person name="Margarido G.R.A."/>
            <person name="Almeida C.A."/>
            <person name="Ferrarezi J.A."/>
            <person name="Labate C.A."/>
        </authorList>
    </citation>
    <scope>NUCLEOTIDE SEQUENCE</scope>
    <source>
        <strain evidence="3">MF-1</strain>
    </source>
</reference>
<keyword evidence="2" id="KW-0732">Signal</keyword>
<evidence type="ECO:0000313" key="3">
    <source>
        <dbReference type="EMBL" id="MBW0470091.1"/>
    </source>
</evidence>
<evidence type="ECO:0000256" key="2">
    <source>
        <dbReference type="SAM" id="SignalP"/>
    </source>
</evidence>
<feature type="region of interest" description="Disordered" evidence="1">
    <location>
        <begin position="69"/>
        <end position="105"/>
    </location>
</feature>
<dbReference type="Proteomes" id="UP000765509">
    <property type="component" value="Unassembled WGS sequence"/>
</dbReference>
<feature type="chain" id="PRO_5040220763" evidence="2">
    <location>
        <begin position="26"/>
        <end position="146"/>
    </location>
</feature>
<keyword evidence="4" id="KW-1185">Reference proteome</keyword>
<comment type="caution">
    <text evidence="3">The sequence shown here is derived from an EMBL/GenBank/DDBJ whole genome shotgun (WGS) entry which is preliminary data.</text>
</comment>
<protein>
    <submittedName>
        <fullName evidence="3">Uncharacterized protein</fullName>
    </submittedName>
</protein>
<sequence>MASGHILHNWPFWQILHLTNPLANSFVLGLGVHLDFQGPFAPLATTRALGPTPLIMGVLGNLDPLRSVGSNPRPTVRTSWSMGPSGPSFPKFNEAKRGQGGLPPSSKAKWAHLNQFWPPIPPVPQMAKRTPGPKSAKNHVLATFNS</sequence>
<name>A0A9Q3BSJ4_9BASI</name>
<evidence type="ECO:0000256" key="1">
    <source>
        <dbReference type="SAM" id="MobiDB-lite"/>
    </source>
</evidence>
<dbReference type="AlphaFoldDB" id="A0A9Q3BSJ4"/>
<feature type="region of interest" description="Disordered" evidence="1">
    <location>
        <begin position="127"/>
        <end position="146"/>
    </location>
</feature>
<accession>A0A9Q3BSJ4</accession>
<gene>
    <name evidence="3" type="ORF">O181_009806</name>
</gene>
<evidence type="ECO:0000313" key="4">
    <source>
        <dbReference type="Proteomes" id="UP000765509"/>
    </source>
</evidence>
<dbReference type="EMBL" id="AVOT02002360">
    <property type="protein sequence ID" value="MBW0470091.1"/>
    <property type="molecule type" value="Genomic_DNA"/>
</dbReference>